<dbReference type="EMBL" id="BMXR01000007">
    <property type="protein sequence ID" value="GGX59883.1"/>
    <property type="molecule type" value="Genomic_DNA"/>
</dbReference>
<dbReference type="InterPro" id="IPR016162">
    <property type="entry name" value="Ald_DH_N"/>
</dbReference>
<dbReference type="AlphaFoldDB" id="A0A918KF45"/>
<dbReference type="Gene3D" id="3.40.605.10">
    <property type="entry name" value="Aldehyde Dehydrogenase, Chain A, domain 1"/>
    <property type="match status" value="1"/>
</dbReference>
<comment type="caution">
    <text evidence="5">The sequence shown here is derived from an EMBL/GenBank/DDBJ whole genome shotgun (WGS) entry which is preliminary data.</text>
</comment>
<evidence type="ECO:0000259" key="4">
    <source>
        <dbReference type="Pfam" id="PF00171"/>
    </source>
</evidence>
<dbReference type="InterPro" id="IPR029510">
    <property type="entry name" value="Ald_DH_CS_GLU"/>
</dbReference>
<proteinExistence type="inferred from homology"/>
<evidence type="ECO:0000256" key="1">
    <source>
        <dbReference type="ARBA" id="ARBA00023002"/>
    </source>
</evidence>
<dbReference type="PANTHER" id="PTHR43217:SF1">
    <property type="entry name" value="SUCCINATE SEMIALDEHYDE DEHYDROGENASE [NAD(P)+] SAD"/>
    <property type="match status" value="1"/>
</dbReference>
<organism evidence="5 6">
    <name type="scientific">Saccharospirillum salsuginis</name>
    <dbReference type="NCBI Taxonomy" id="418750"/>
    <lineage>
        <taxon>Bacteria</taxon>
        <taxon>Pseudomonadati</taxon>
        <taxon>Pseudomonadota</taxon>
        <taxon>Gammaproteobacteria</taxon>
        <taxon>Oceanospirillales</taxon>
        <taxon>Saccharospirillaceae</taxon>
        <taxon>Saccharospirillum</taxon>
    </lineage>
</organism>
<dbReference type="InterPro" id="IPR047110">
    <property type="entry name" value="GABD/Sad-like"/>
</dbReference>
<reference evidence="5" key="2">
    <citation type="submission" date="2020-09" db="EMBL/GenBank/DDBJ databases">
        <authorList>
            <person name="Sun Q."/>
            <person name="Kim S."/>
        </authorList>
    </citation>
    <scope>NUCLEOTIDE SEQUENCE</scope>
    <source>
        <strain evidence="5">KCTC 22169</strain>
    </source>
</reference>
<keyword evidence="1 3" id="KW-0560">Oxidoreductase</keyword>
<evidence type="ECO:0000313" key="5">
    <source>
        <dbReference type="EMBL" id="GGX59883.1"/>
    </source>
</evidence>
<evidence type="ECO:0000256" key="2">
    <source>
        <dbReference type="PROSITE-ProRule" id="PRU10007"/>
    </source>
</evidence>
<dbReference type="InterPro" id="IPR016163">
    <property type="entry name" value="Ald_DH_C"/>
</dbReference>
<reference evidence="5" key="1">
    <citation type="journal article" date="2014" name="Int. J. Syst. Evol. Microbiol.">
        <title>Complete genome sequence of Corynebacterium casei LMG S-19264T (=DSM 44701T), isolated from a smear-ripened cheese.</title>
        <authorList>
            <consortium name="US DOE Joint Genome Institute (JGI-PGF)"/>
            <person name="Walter F."/>
            <person name="Albersmeier A."/>
            <person name="Kalinowski J."/>
            <person name="Ruckert C."/>
        </authorList>
    </citation>
    <scope>NUCLEOTIDE SEQUENCE</scope>
    <source>
        <strain evidence="5">KCTC 22169</strain>
    </source>
</reference>
<gene>
    <name evidence="5" type="ORF">GCM10007392_29840</name>
</gene>
<comment type="similarity">
    <text evidence="3">Belongs to the aldehyde dehydrogenase family.</text>
</comment>
<feature type="domain" description="Aldehyde dehydrogenase" evidence="4">
    <location>
        <begin position="4"/>
        <end position="439"/>
    </location>
</feature>
<dbReference type="Gene3D" id="3.40.309.10">
    <property type="entry name" value="Aldehyde Dehydrogenase, Chain A, domain 2"/>
    <property type="match status" value="1"/>
</dbReference>
<dbReference type="InterPro" id="IPR016161">
    <property type="entry name" value="Ald_DH/histidinol_DH"/>
</dbReference>
<keyword evidence="6" id="KW-1185">Reference proteome</keyword>
<dbReference type="Proteomes" id="UP000626148">
    <property type="component" value="Unassembled WGS sequence"/>
</dbReference>
<dbReference type="RefSeq" id="WP_189610079.1">
    <property type="nucleotide sequence ID" value="NZ_BMXR01000007.1"/>
</dbReference>
<sequence>MSVFQSVNPATGKTLHTAPAWTHTELTTVLDHQAAQWPALAKATVPRRLVWLESLKQQLSSAKTVLARTITREMGKPIRQSEAEVDKTLALIDFLLGHADSALHPRTLASDVQQAYAPLGGILGIMPWNYPIWQVCRFALPALVAGNTVAVKPAPNVLLSTRMLEQLVADAGFPDQSLRVLQADVEQLDHAYDHPHIRQVHFTGSSHAGRDIAAACGQRLKPTTLELGGNDAWLLTDSGDLPRFVETALASRMNNSGQSCLCAKRWLIPHGRLDAVLNELDTHLKTYTPAPPEQTDTTLGPLARSDIQARLLTQWQRLKAGAKVRSEDPSLEGLYTGPAWAVTDEPLKSPVWPDEIFGPVLQLATYRDLDEAVTWANHSRYGLGGSVWDADPAHARDIALKLNTRNIGINRPMRSRIDVAFGGMGDSGWGAELGVDGLRGLARGQMQFLD</sequence>
<dbReference type="Pfam" id="PF00171">
    <property type="entry name" value="Aldedh"/>
    <property type="match status" value="1"/>
</dbReference>
<protein>
    <submittedName>
        <fullName evidence="5">Aldehyde dehydrogenase</fullName>
    </submittedName>
</protein>
<evidence type="ECO:0000313" key="6">
    <source>
        <dbReference type="Proteomes" id="UP000626148"/>
    </source>
</evidence>
<dbReference type="PANTHER" id="PTHR43217">
    <property type="entry name" value="SUCCINATE SEMIALDEHYDE DEHYDROGENASE [NAD(P)+] SAD"/>
    <property type="match status" value="1"/>
</dbReference>
<dbReference type="GO" id="GO:0004777">
    <property type="term" value="F:succinate-semialdehyde dehydrogenase (NAD+) activity"/>
    <property type="evidence" value="ECO:0007669"/>
    <property type="project" value="TreeGrafter"/>
</dbReference>
<feature type="active site" evidence="2">
    <location>
        <position position="226"/>
    </location>
</feature>
<dbReference type="PROSITE" id="PS00687">
    <property type="entry name" value="ALDEHYDE_DEHYDR_GLU"/>
    <property type="match status" value="1"/>
</dbReference>
<dbReference type="SUPFAM" id="SSF53720">
    <property type="entry name" value="ALDH-like"/>
    <property type="match status" value="1"/>
</dbReference>
<name>A0A918KF45_9GAMM</name>
<dbReference type="InterPro" id="IPR015590">
    <property type="entry name" value="Aldehyde_DH_dom"/>
</dbReference>
<accession>A0A918KF45</accession>
<evidence type="ECO:0000256" key="3">
    <source>
        <dbReference type="RuleBase" id="RU003345"/>
    </source>
</evidence>